<sequence length="228" mass="26702">MEVVEEEIDLKLPTSEGCTIFTTLGEEYGAAAYLHIETLHPFKGVMLSHLRAVINEKKARGGWRAPRLEEARDIFEYVRDISDEERREAANALSRARQRRNELRLRRTKNFFIVSVPNRNESTLIDIIKNHVLPNSTIYTDGWRGYRNLTLHGYSHKIVIHKENFVNPKDTSIHTQNIENLWSILKRFLRKKGTNRKEIMSYINEFAFKNNYGIDSFNILLEILSINK</sequence>
<dbReference type="WBParaSite" id="PTRK_0000910100.1">
    <property type="protein sequence ID" value="PTRK_0000910100.1"/>
    <property type="gene ID" value="PTRK_0000910100"/>
</dbReference>
<organism evidence="2 3">
    <name type="scientific">Parastrongyloides trichosuri</name>
    <name type="common">Possum-specific nematode worm</name>
    <dbReference type="NCBI Taxonomy" id="131310"/>
    <lineage>
        <taxon>Eukaryota</taxon>
        <taxon>Metazoa</taxon>
        <taxon>Ecdysozoa</taxon>
        <taxon>Nematoda</taxon>
        <taxon>Chromadorea</taxon>
        <taxon>Rhabditida</taxon>
        <taxon>Tylenchina</taxon>
        <taxon>Panagrolaimomorpha</taxon>
        <taxon>Strongyloidoidea</taxon>
        <taxon>Strongyloididae</taxon>
        <taxon>Parastrongyloides</taxon>
    </lineage>
</organism>
<dbReference type="NCBIfam" id="NF033547">
    <property type="entry name" value="transpos_IS1595"/>
    <property type="match status" value="1"/>
</dbReference>
<dbReference type="InterPro" id="IPR024445">
    <property type="entry name" value="Tnp_ISXO2-like"/>
</dbReference>
<dbReference type="Proteomes" id="UP000038045">
    <property type="component" value="Unplaced"/>
</dbReference>
<dbReference type="PANTHER" id="PTHR47163:SF2">
    <property type="entry name" value="SI:DKEY-17M8.2"/>
    <property type="match status" value="1"/>
</dbReference>
<dbReference type="STRING" id="131310.A0A0N4ZLF0"/>
<name>A0A0N4ZLF0_PARTI</name>
<protein>
    <submittedName>
        <fullName evidence="3">DDE_Tnp_IS1595 domain-containing protein</fullName>
    </submittedName>
</protein>
<keyword evidence="2" id="KW-1185">Reference proteome</keyword>
<accession>A0A0N4ZLF0</accession>
<reference evidence="3" key="1">
    <citation type="submission" date="2017-02" db="UniProtKB">
        <authorList>
            <consortium name="WormBaseParasite"/>
        </authorList>
    </citation>
    <scope>IDENTIFICATION</scope>
</reference>
<evidence type="ECO:0000313" key="3">
    <source>
        <dbReference type="WBParaSite" id="PTRK_0000910100.1"/>
    </source>
</evidence>
<proteinExistence type="predicted"/>
<dbReference type="InterPro" id="IPR053164">
    <property type="entry name" value="IS1016-like_transposase"/>
</dbReference>
<feature type="domain" description="ISXO2-like transposase" evidence="1">
    <location>
        <begin position="58"/>
        <end position="211"/>
    </location>
</feature>
<dbReference type="SMART" id="SM01126">
    <property type="entry name" value="DDE_Tnp_IS1595"/>
    <property type="match status" value="1"/>
</dbReference>
<dbReference type="PANTHER" id="PTHR47163">
    <property type="entry name" value="DDE_TNP_IS1595 DOMAIN-CONTAINING PROTEIN"/>
    <property type="match status" value="1"/>
</dbReference>
<evidence type="ECO:0000259" key="1">
    <source>
        <dbReference type="SMART" id="SM01126"/>
    </source>
</evidence>
<dbReference type="Pfam" id="PF12762">
    <property type="entry name" value="DDE_Tnp_IS1595"/>
    <property type="match status" value="1"/>
</dbReference>
<evidence type="ECO:0000313" key="2">
    <source>
        <dbReference type="Proteomes" id="UP000038045"/>
    </source>
</evidence>
<dbReference type="AlphaFoldDB" id="A0A0N4ZLF0"/>